<evidence type="ECO:0000313" key="3">
    <source>
        <dbReference type="EMBL" id="EIT87134.1"/>
    </source>
</evidence>
<feature type="transmembrane region" description="Helical" evidence="2">
    <location>
        <begin position="12"/>
        <end position="31"/>
    </location>
</feature>
<protein>
    <submittedName>
        <fullName evidence="3">Uncharacterized protein</fullName>
    </submittedName>
</protein>
<keyword evidence="4" id="KW-1185">Reference proteome</keyword>
<sequence length="244" mass="27964">MKSIDDRIKNRNSWFKILIISLFTMVLMFKVATAKFSFNFSDLLSFILGIFAIAISVLFYTKVNEIVATLGELTPSLRKKKKVASLPSVDREEAHKTLREHQEQLQHIKQVQAEVKEKLVSAREWEQDDQRNYIDYLLQKEKEATVLEQKMNELRHLLGETGEFPLSSGQERITSLNELANVLGKDVILSATFDELSEHVKIISSSISPTLQEGMIDSGYIDADFQMTRKGLKELRSTAKKLKR</sequence>
<feature type="coiled-coil region" evidence="1">
    <location>
        <begin position="91"/>
        <end position="157"/>
    </location>
</feature>
<dbReference type="EMBL" id="AKKV01000019">
    <property type="protein sequence ID" value="EIT87134.1"/>
    <property type="molecule type" value="Genomic_DNA"/>
</dbReference>
<organism evidence="3 4">
    <name type="scientific">Fictibacillus macauensis ZFHKF-1</name>
    <dbReference type="NCBI Taxonomy" id="1196324"/>
    <lineage>
        <taxon>Bacteria</taxon>
        <taxon>Bacillati</taxon>
        <taxon>Bacillota</taxon>
        <taxon>Bacilli</taxon>
        <taxon>Bacillales</taxon>
        <taxon>Fictibacillaceae</taxon>
        <taxon>Fictibacillus</taxon>
    </lineage>
</organism>
<evidence type="ECO:0000313" key="4">
    <source>
        <dbReference type="Proteomes" id="UP000004080"/>
    </source>
</evidence>
<keyword evidence="2" id="KW-1133">Transmembrane helix</keyword>
<proteinExistence type="predicted"/>
<dbReference type="RefSeq" id="WP_007200646.1">
    <property type="nucleotide sequence ID" value="NZ_AKKV01000019.1"/>
</dbReference>
<dbReference type="STRING" id="1196324.A374_02734"/>
<accession>I8AN30</accession>
<evidence type="ECO:0000256" key="2">
    <source>
        <dbReference type="SAM" id="Phobius"/>
    </source>
</evidence>
<name>I8AN30_9BACL</name>
<dbReference type="PATRIC" id="fig|1196324.3.peg.553"/>
<dbReference type="OrthoDB" id="2966977at2"/>
<dbReference type="Proteomes" id="UP000004080">
    <property type="component" value="Unassembled WGS sequence"/>
</dbReference>
<dbReference type="AlphaFoldDB" id="I8AN30"/>
<keyword evidence="2" id="KW-0812">Transmembrane</keyword>
<gene>
    <name evidence="3" type="ORF">A374_02734</name>
</gene>
<feature type="transmembrane region" description="Helical" evidence="2">
    <location>
        <begin position="43"/>
        <end position="61"/>
    </location>
</feature>
<comment type="caution">
    <text evidence="3">The sequence shown here is derived from an EMBL/GenBank/DDBJ whole genome shotgun (WGS) entry which is preliminary data.</text>
</comment>
<keyword evidence="2" id="KW-0472">Membrane</keyword>
<reference evidence="3 4" key="1">
    <citation type="journal article" date="2012" name="J. Bacteriol.">
        <title>Genome of Bacillus macauensis ZFHKF-1, a Long-Chain-Forming Bacterium.</title>
        <authorList>
            <person name="Cai L."/>
            <person name="Zhang T."/>
        </authorList>
    </citation>
    <scope>NUCLEOTIDE SEQUENCE [LARGE SCALE GENOMIC DNA]</scope>
    <source>
        <strain evidence="3 4">ZFHKF-1</strain>
    </source>
</reference>
<keyword evidence="1" id="KW-0175">Coiled coil</keyword>
<evidence type="ECO:0000256" key="1">
    <source>
        <dbReference type="SAM" id="Coils"/>
    </source>
</evidence>